<evidence type="ECO:0000313" key="1">
    <source>
        <dbReference type="EMBL" id="EJW96550.1"/>
    </source>
</evidence>
<dbReference type="EMBL" id="AMCI01005225">
    <property type="protein sequence ID" value="EJW96550.1"/>
    <property type="molecule type" value="Genomic_DNA"/>
</dbReference>
<comment type="caution">
    <text evidence="1">The sequence shown here is derived from an EMBL/GenBank/DDBJ whole genome shotgun (WGS) entry which is preliminary data.</text>
</comment>
<dbReference type="AlphaFoldDB" id="J9C9K2"/>
<proteinExistence type="predicted"/>
<name>J9C9K2_9ZZZZ</name>
<reference evidence="1" key="1">
    <citation type="journal article" date="2012" name="PLoS ONE">
        <title>Gene sets for utilization of primary and secondary nutrition supplies in the distal gut of endangered iberian lynx.</title>
        <authorList>
            <person name="Alcaide M."/>
            <person name="Messina E."/>
            <person name="Richter M."/>
            <person name="Bargiela R."/>
            <person name="Peplies J."/>
            <person name="Huws S.A."/>
            <person name="Newbold C.J."/>
            <person name="Golyshin P.N."/>
            <person name="Simon M.A."/>
            <person name="Lopez G."/>
            <person name="Yakimov M.M."/>
            <person name="Ferrer M."/>
        </authorList>
    </citation>
    <scope>NUCLEOTIDE SEQUENCE</scope>
</reference>
<accession>J9C9K2</accession>
<sequence>MYYRVVVFRVPLQGLVLHCKGCCGLVLNSYHEMVLERFQP</sequence>
<organism evidence="1">
    <name type="scientific">gut metagenome</name>
    <dbReference type="NCBI Taxonomy" id="749906"/>
    <lineage>
        <taxon>unclassified sequences</taxon>
        <taxon>metagenomes</taxon>
        <taxon>organismal metagenomes</taxon>
    </lineage>
</organism>
<gene>
    <name evidence="1" type="ORF">EVA_15343</name>
</gene>
<protein>
    <submittedName>
        <fullName evidence="1">Uncharacterized protein</fullName>
    </submittedName>
</protein>